<proteinExistence type="predicted"/>
<keyword evidence="2" id="KW-1185">Reference proteome</keyword>
<accession>A0ABQ9HQ94</accession>
<protein>
    <submittedName>
        <fullName evidence="1">Uncharacterized protein</fullName>
    </submittedName>
</protein>
<organism evidence="1 2">
    <name type="scientific">Dryococelus australis</name>
    <dbReference type="NCBI Taxonomy" id="614101"/>
    <lineage>
        <taxon>Eukaryota</taxon>
        <taxon>Metazoa</taxon>
        <taxon>Ecdysozoa</taxon>
        <taxon>Arthropoda</taxon>
        <taxon>Hexapoda</taxon>
        <taxon>Insecta</taxon>
        <taxon>Pterygota</taxon>
        <taxon>Neoptera</taxon>
        <taxon>Polyneoptera</taxon>
        <taxon>Phasmatodea</taxon>
        <taxon>Verophasmatodea</taxon>
        <taxon>Anareolatae</taxon>
        <taxon>Phasmatidae</taxon>
        <taxon>Eurycanthinae</taxon>
        <taxon>Dryococelus</taxon>
    </lineage>
</organism>
<gene>
    <name evidence="1" type="ORF">PR048_012742</name>
</gene>
<sequence length="93" mass="11099">MLILKRSRVAEVLMKKPSEEGKELKEYKMSDIKARNVMTQCLVDIVLEFVMHKTTAKELMDTLHFTNIKMGFSQQIDFQRKLRNSKFKRIHRL</sequence>
<dbReference type="EMBL" id="JARBHB010000004">
    <property type="protein sequence ID" value="KAJ8886531.1"/>
    <property type="molecule type" value="Genomic_DNA"/>
</dbReference>
<reference evidence="1 2" key="1">
    <citation type="submission" date="2023-02" db="EMBL/GenBank/DDBJ databases">
        <title>LHISI_Scaffold_Assembly.</title>
        <authorList>
            <person name="Stuart O.P."/>
            <person name="Cleave R."/>
            <person name="Magrath M.J.L."/>
            <person name="Mikheyev A.S."/>
        </authorList>
    </citation>
    <scope>NUCLEOTIDE SEQUENCE [LARGE SCALE GENOMIC DNA]</scope>
    <source>
        <strain evidence="1">Daus_M_001</strain>
        <tissue evidence="1">Leg muscle</tissue>
    </source>
</reference>
<evidence type="ECO:0000313" key="2">
    <source>
        <dbReference type="Proteomes" id="UP001159363"/>
    </source>
</evidence>
<name>A0ABQ9HQ94_9NEOP</name>
<comment type="caution">
    <text evidence="1">The sequence shown here is derived from an EMBL/GenBank/DDBJ whole genome shotgun (WGS) entry which is preliminary data.</text>
</comment>
<dbReference type="Proteomes" id="UP001159363">
    <property type="component" value="Chromosome X"/>
</dbReference>
<evidence type="ECO:0000313" key="1">
    <source>
        <dbReference type="EMBL" id="KAJ8886531.1"/>
    </source>
</evidence>